<reference evidence="1" key="2">
    <citation type="submission" date="2022-01" db="EMBL/GenBank/DDBJ databases">
        <authorList>
            <person name="Yamashiro T."/>
            <person name="Shiraishi A."/>
            <person name="Satake H."/>
            <person name="Nakayama K."/>
        </authorList>
    </citation>
    <scope>NUCLEOTIDE SEQUENCE</scope>
</reference>
<dbReference type="EMBL" id="BQNB010011617">
    <property type="protein sequence ID" value="GJS92937.1"/>
    <property type="molecule type" value="Genomic_DNA"/>
</dbReference>
<keyword evidence="2" id="KW-1185">Reference proteome</keyword>
<organism evidence="1 2">
    <name type="scientific">Tanacetum coccineum</name>
    <dbReference type="NCBI Taxonomy" id="301880"/>
    <lineage>
        <taxon>Eukaryota</taxon>
        <taxon>Viridiplantae</taxon>
        <taxon>Streptophyta</taxon>
        <taxon>Embryophyta</taxon>
        <taxon>Tracheophyta</taxon>
        <taxon>Spermatophyta</taxon>
        <taxon>Magnoliopsida</taxon>
        <taxon>eudicotyledons</taxon>
        <taxon>Gunneridae</taxon>
        <taxon>Pentapetalae</taxon>
        <taxon>asterids</taxon>
        <taxon>campanulids</taxon>
        <taxon>Asterales</taxon>
        <taxon>Asteraceae</taxon>
        <taxon>Asteroideae</taxon>
        <taxon>Anthemideae</taxon>
        <taxon>Anthemidinae</taxon>
        <taxon>Tanacetum</taxon>
    </lineage>
</organism>
<comment type="caution">
    <text evidence="1">The sequence shown here is derived from an EMBL/GenBank/DDBJ whole genome shotgun (WGS) entry which is preliminary data.</text>
</comment>
<sequence length="119" mass="13243">MKRIGKGGAVIKRYTSLGALLLLLPVVVFGESLRLQRVVTNTSDICGEANATIDTSFNAFRENYGDQRETMTWGDLEVTESMGVRDQVYRGYWLLGDFYLDTAKRLASRGLGRFLANGV</sequence>
<evidence type="ECO:0000313" key="2">
    <source>
        <dbReference type="Proteomes" id="UP001151760"/>
    </source>
</evidence>
<accession>A0ABQ4ZVG7</accession>
<evidence type="ECO:0000313" key="1">
    <source>
        <dbReference type="EMBL" id="GJS92937.1"/>
    </source>
</evidence>
<name>A0ABQ4ZVG7_9ASTR</name>
<protein>
    <submittedName>
        <fullName evidence="1">Uncharacterized protein</fullName>
    </submittedName>
</protein>
<gene>
    <name evidence="1" type="ORF">Tco_0799905</name>
</gene>
<proteinExistence type="predicted"/>
<dbReference type="Proteomes" id="UP001151760">
    <property type="component" value="Unassembled WGS sequence"/>
</dbReference>
<reference evidence="1" key="1">
    <citation type="journal article" date="2022" name="Int. J. Mol. Sci.">
        <title>Draft Genome of Tanacetum Coccineum: Genomic Comparison of Closely Related Tanacetum-Family Plants.</title>
        <authorList>
            <person name="Yamashiro T."/>
            <person name="Shiraishi A."/>
            <person name="Nakayama K."/>
            <person name="Satake H."/>
        </authorList>
    </citation>
    <scope>NUCLEOTIDE SEQUENCE</scope>
</reference>